<dbReference type="EMBL" id="JANBUL010000061">
    <property type="protein sequence ID" value="KAJ2782832.1"/>
    <property type="molecule type" value="Genomic_DNA"/>
</dbReference>
<keyword evidence="2" id="KW-1185">Reference proteome</keyword>
<dbReference type="InterPro" id="IPR032675">
    <property type="entry name" value="LRR_dom_sf"/>
</dbReference>
<accession>A0A9W8HBZ3</accession>
<dbReference type="AlphaFoldDB" id="A0A9W8HBZ3"/>
<comment type="caution">
    <text evidence="1">The sequence shown here is derived from an EMBL/GenBank/DDBJ whole genome shotgun (WGS) entry which is preliminary data.</text>
</comment>
<evidence type="ECO:0000313" key="2">
    <source>
        <dbReference type="Proteomes" id="UP001140217"/>
    </source>
</evidence>
<reference evidence="1" key="1">
    <citation type="submission" date="2022-07" db="EMBL/GenBank/DDBJ databases">
        <title>Phylogenomic reconstructions and comparative analyses of Kickxellomycotina fungi.</title>
        <authorList>
            <person name="Reynolds N.K."/>
            <person name="Stajich J.E."/>
            <person name="Barry K."/>
            <person name="Grigoriev I.V."/>
            <person name="Crous P."/>
            <person name="Smith M.E."/>
        </authorList>
    </citation>
    <scope>NUCLEOTIDE SEQUENCE</scope>
    <source>
        <strain evidence="1">NBRC 105414</strain>
    </source>
</reference>
<dbReference type="SUPFAM" id="SSF52047">
    <property type="entry name" value="RNI-like"/>
    <property type="match status" value="1"/>
</dbReference>
<evidence type="ECO:0000313" key="1">
    <source>
        <dbReference type="EMBL" id="KAJ2782832.1"/>
    </source>
</evidence>
<protein>
    <recommendedName>
        <fullName evidence="3">F-box domain-containing protein</fullName>
    </recommendedName>
</protein>
<gene>
    <name evidence="1" type="ORF">H4R18_002043</name>
</gene>
<proteinExistence type="predicted"/>
<organism evidence="1 2">
    <name type="scientific">Coemansia javaensis</name>
    <dbReference type="NCBI Taxonomy" id="2761396"/>
    <lineage>
        <taxon>Eukaryota</taxon>
        <taxon>Fungi</taxon>
        <taxon>Fungi incertae sedis</taxon>
        <taxon>Zoopagomycota</taxon>
        <taxon>Kickxellomycotina</taxon>
        <taxon>Kickxellomycetes</taxon>
        <taxon>Kickxellales</taxon>
        <taxon>Kickxellaceae</taxon>
        <taxon>Coemansia</taxon>
    </lineage>
</organism>
<evidence type="ECO:0008006" key="3">
    <source>
        <dbReference type="Google" id="ProtNLM"/>
    </source>
</evidence>
<dbReference type="OrthoDB" id="5522622at2759"/>
<name>A0A9W8HBZ3_9FUNG</name>
<dbReference type="Proteomes" id="UP001140217">
    <property type="component" value="Unassembled WGS sequence"/>
</dbReference>
<sequence>MEAFRPDQPRDQLGFLTTGEIVKNGCHRYIRQVNVLVDVARLNKTTLFRPQWIKEAIPLDGHQLPSVRSIMVCFNPPAGKRMDSLVAAMADKQLSRRIADNLDGLVDTILRALPNVRRVAIHAEPGHAMDTAQRQCVARAIAGAHRIVTSHVTHLELADFGYGGHWSACLPPGSLRRIDVRQDFCSNHIELVRRNAESLEHLRLGGVHAEHIAPWLHGSLGPDRVCVYPRLKHLDISYVKTHDYEPWLPSENPFPQLEVLKCMACAPPFMPAVVLANKDRLRHLGISVDARAIEMLQAVVRTSKRAFPNLAYASLAMDIMHFGLENTAAVLACVSKIGPRIQTLCLGRFGSWSDSGAIPPAGLPDTLQHLDLCDAIMTVDRAVPLLRACPGLLKARLSLVQPNDDDGYIPLTPESILRLQDQHRGCTASVRYLGINSFETEEAHDEIIVTVLLASLLPAVVRVVVLSSCCHMDSELLEDIEHERKKPHYRDCTHLDKVRFLVGDTW</sequence>
<dbReference type="Gene3D" id="3.80.10.10">
    <property type="entry name" value="Ribonuclease Inhibitor"/>
    <property type="match status" value="1"/>
</dbReference>